<dbReference type="Proteomes" id="UP001157733">
    <property type="component" value="Chromosome"/>
</dbReference>
<dbReference type="InterPro" id="IPR036188">
    <property type="entry name" value="FAD/NAD-bd_sf"/>
</dbReference>
<dbReference type="Pfam" id="PF07992">
    <property type="entry name" value="Pyr_redox_2"/>
    <property type="match status" value="1"/>
</dbReference>
<name>A0ABN8VZH5_9BACT</name>
<evidence type="ECO:0000256" key="2">
    <source>
        <dbReference type="ARBA" id="ARBA00012637"/>
    </source>
</evidence>
<accession>A0ABN8VZH5</accession>
<evidence type="ECO:0000256" key="6">
    <source>
        <dbReference type="ARBA" id="ARBA00023027"/>
    </source>
</evidence>
<evidence type="ECO:0000256" key="7">
    <source>
        <dbReference type="ARBA" id="ARBA00047599"/>
    </source>
</evidence>
<evidence type="ECO:0000256" key="1">
    <source>
        <dbReference type="ARBA" id="ARBA00005272"/>
    </source>
</evidence>
<reference evidence="10 11" key="1">
    <citation type="submission" date="2022-09" db="EMBL/GenBank/DDBJ databases">
        <authorList>
            <person name="Kop L."/>
        </authorList>
    </citation>
    <scope>NUCLEOTIDE SEQUENCE [LARGE SCALE GENOMIC DNA]</scope>
    <source>
        <strain evidence="10 11">347</strain>
    </source>
</reference>
<evidence type="ECO:0000256" key="8">
    <source>
        <dbReference type="SAM" id="Phobius"/>
    </source>
</evidence>
<keyword evidence="5 10" id="KW-0560">Oxidoreductase</keyword>
<dbReference type="SUPFAM" id="SSF51905">
    <property type="entry name" value="FAD/NAD(P)-binding domain"/>
    <property type="match status" value="1"/>
</dbReference>
<evidence type="ECO:0000256" key="5">
    <source>
        <dbReference type="ARBA" id="ARBA00023002"/>
    </source>
</evidence>
<keyword evidence="11" id="KW-1185">Reference proteome</keyword>
<dbReference type="InterPro" id="IPR045024">
    <property type="entry name" value="NDH-2"/>
</dbReference>
<keyword evidence="3" id="KW-0285">Flavoprotein</keyword>
<feature type="transmembrane region" description="Helical" evidence="8">
    <location>
        <begin position="374"/>
        <end position="396"/>
    </location>
</feature>
<dbReference type="PANTHER" id="PTHR43706">
    <property type="entry name" value="NADH DEHYDROGENASE"/>
    <property type="match status" value="1"/>
</dbReference>
<keyword evidence="6" id="KW-0520">NAD</keyword>
<dbReference type="GO" id="GO:0016491">
    <property type="term" value="F:oxidoreductase activity"/>
    <property type="evidence" value="ECO:0007669"/>
    <property type="project" value="UniProtKB-KW"/>
</dbReference>
<dbReference type="PRINTS" id="PR00411">
    <property type="entry name" value="PNDRDTASEI"/>
</dbReference>
<dbReference type="RefSeq" id="WP_282010524.1">
    <property type="nucleotide sequence ID" value="NZ_OX336137.1"/>
</dbReference>
<dbReference type="InterPro" id="IPR023753">
    <property type="entry name" value="FAD/NAD-binding_dom"/>
</dbReference>
<sequence length="439" mass="49693">MDKNSRAGDERPKVVIIGAGFGGLNCARALAGHSVDVSLLDRRNYHVFTPLLYQVATSLLNPSDIAVPVRTLFRHSPNVMFYETEVTGIDFSAMRVHTVEDIDFEYDYLVIASGSTTHFYGNDPLAEQAYGLKDLTEALELRNHIIRCFDHASRLQEQGEKDIALWLTFVAVGGGPTGVEYAGALGELVRLVMVKDYPELPRDRIQIVLVEAGKQLLTGFSDDATDIARTTLNRYDIEVILNDPVKSYEHDTLSLASGKTLTTKTVIWAAGVKASPLAEKLEVEKTHPGRLVVDAFLRLQGQDRVFAIGDIASFTQDEQELPMLASPAIQQGRYVARSILRRVRWKKPKPFHYRDRGMMAVIGRNTGIARMGRFVVNGFVGWLLWLGVHIFFLIGFRNRLSVLLYWAWNYVFYDRPARIVIPRPQRKPRHRKNARRKRQ</sequence>
<dbReference type="Gene3D" id="3.50.50.100">
    <property type="match status" value="1"/>
</dbReference>
<keyword evidence="8" id="KW-0812">Transmembrane</keyword>
<comment type="similarity">
    <text evidence="1">Belongs to the NADH dehydrogenase family.</text>
</comment>
<dbReference type="EMBL" id="OX336137">
    <property type="protein sequence ID" value="CAI2717598.1"/>
    <property type="molecule type" value="Genomic_DNA"/>
</dbReference>
<evidence type="ECO:0000313" key="10">
    <source>
        <dbReference type="EMBL" id="CAI2717598.1"/>
    </source>
</evidence>
<evidence type="ECO:0000256" key="3">
    <source>
        <dbReference type="ARBA" id="ARBA00022630"/>
    </source>
</evidence>
<gene>
    <name evidence="10" type="ORF">NSPWAT_0739</name>
</gene>
<dbReference type="PRINTS" id="PR00368">
    <property type="entry name" value="FADPNR"/>
</dbReference>
<dbReference type="PANTHER" id="PTHR43706:SF47">
    <property type="entry name" value="EXTERNAL NADH-UBIQUINONE OXIDOREDUCTASE 1, MITOCHONDRIAL-RELATED"/>
    <property type="match status" value="1"/>
</dbReference>
<keyword evidence="8" id="KW-1133">Transmembrane helix</keyword>
<organism evidence="10 11">
    <name type="scientific">Nitrospina watsonii</name>
    <dbReference type="NCBI Taxonomy" id="1323948"/>
    <lineage>
        <taxon>Bacteria</taxon>
        <taxon>Pseudomonadati</taxon>
        <taxon>Nitrospinota/Tectimicrobiota group</taxon>
        <taxon>Nitrospinota</taxon>
        <taxon>Nitrospinia</taxon>
        <taxon>Nitrospinales</taxon>
        <taxon>Nitrospinaceae</taxon>
        <taxon>Nitrospina</taxon>
    </lineage>
</organism>
<evidence type="ECO:0000259" key="9">
    <source>
        <dbReference type="Pfam" id="PF07992"/>
    </source>
</evidence>
<proteinExistence type="inferred from homology"/>
<evidence type="ECO:0000313" key="11">
    <source>
        <dbReference type="Proteomes" id="UP001157733"/>
    </source>
</evidence>
<dbReference type="EC" id="1.6.5.9" evidence="2"/>
<keyword evidence="8" id="KW-0472">Membrane</keyword>
<comment type="catalytic activity">
    <reaction evidence="7">
        <text>a quinone + NADH + H(+) = a quinol + NAD(+)</text>
        <dbReference type="Rhea" id="RHEA:46160"/>
        <dbReference type="ChEBI" id="CHEBI:15378"/>
        <dbReference type="ChEBI" id="CHEBI:24646"/>
        <dbReference type="ChEBI" id="CHEBI:57540"/>
        <dbReference type="ChEBI" id="CHEBI:57945"/>
        <dbReference type="ChEBI" id="CHEBI:132124"/>
        <dbReference type="EC" id="1.6.5.9"/>
    </reaction>
</comment>
<keyword evidence="4" id="KW-0274">FAD</keyword>
<feature type="domain" description="FAD/NAD(P)-binding" evidence="9">
    <location>
        <begin position="13"/>
        <end position="332"/>
    </location>
</feature>
<evidence type="ECO:0000256" key="4">
    <source>
        <dbReference type="ARBA" id="ARBA00022827"/>
    </source>
</evidence>
<protein>
    <recommendedName>
        <fullName evidence="2">NADH:ubiquinone reductase (non-electrogenic)</fullName>
        <ecNumber evidence="2">1.6.5.9</ecNumber>
    </recommendedName>
</protein>